<dbReference type="HOGENOM" id="CLU_1164413_0_0_9"/>
<protein>
    <recommendedName>
        <fullName evidence="2">eCIS core domain-containing protein</fullName>
    </recommendedName>
</protein>
<dbReference type="InterPro" id="IPR025295">
    <property type="entry name" value="eCIS_core_dom"/>
</dbReference>
<proteinExistence type="predicted"/>
<dbReference type="STRING" id="768710.DesyoDRAFT_0330"/>
<dbReference type="Pfam" id="PF13699">
    <property type="entry name" value="eCIS_core"/>
    <property type="match status" value="1"/>
</dbReference>
<organism evidence="3 4">
    <name type="scientific">Desulfosporosinus youngiae DSM 17734</name>
    <dbReference type="NCBI Taxonomy" id="768710"/>
    <lineage>
        <taxon>Bacteria</taxon>
        <taxon>Bacillati</taxon>
        <taxon>Bacillota</taxon>
        <taxon>Clostridia</taxon>
        <taxon>Eubacteriales</taxon>
        <taxon>Desulfitobacteriaceae</taxon>
        <taxon>Desulfosporosinus</taxon>
    </lineage>
</organism>
<name>H5XRY7_9FIRM</name>
<sequence length="238" mass="26636">MFTQSSKKIDSNGKRAVSVNSEKEQGILSTPSFSASPQNLMQFGHMIGNGKVLQILQSQFTQRPDGLPMQRKEIGNTSLNDMAERFRIPGQFRSQIQKMNAPEVERHDNATGMPDKLRTAVENISGLSMDNVRVHYNSDKPSQVGAWAYAKGTDIHVGPGQEKHLPHEAWHVVQQAQGRVRPTMHMKGLGVNETEAFEHEADIMGEKLKSGTYLNYTPNQQENDRISLCNDKVLEPII</sequence>
<gene>
    <name evidence="3" type="ORF">DesyoDRAFT_0330</name>
</gene>
<reference evidence="3 4" key="1">
    <citation type="submission" date="2011-11" db="EMBL/GenBank/DDBJ databases">
        <title>The Noncontiguous Finished genome of Desulfosporosinus youngiae DSM 17734.</title>
        <authorList>
            <consortium name="US DOE Joint Genome Institute (JGI-PGF)"/>
            <person name="Lucas S."/>
            <person name="Han J."/>
            <person name="Lapidus A."/>
            <person name="Cheng J.-F."/>
            <person name="Goodwin L."/>
            <person name="Pitluck S."/>
            <person name="Peters L."/>
            <person name="Ovchinnikova G."/>
            <person name="Lu M."/>
            <person name="Land M.L."/>
            <person name="Hauser L."/>
            <person name="Pester M."/>
            <person name="Spring S."/>
            <person name="Ollivier B."/>
            <person name="Rattei T."/>
            <person name="Klenk H.-P."/>
            <person name="Wagner M."/>
            <person name="Loy A."/>
            <person name="Woyke T.J."/>
        </authorList>
    </citation>
    <scope>NUCLEOTIDE SEQUENCE [LARGE SCALE GENOMIC DNA]</scope>
    <source>
        <strain evidence="3 4">DSM 17734</strain>
    </source>
</reference>
<dbReference type="AlphaFoldDB" id="H5XRY7"/>
<accession>H5XRY7</accession>
<dbReference type="eggNOG" id="COG3177">
    <property type="taxonomic scope" value="Bacteria"/>
</dbReference>
<evidence type="ECO:0000256" key="1">
    <source>
        <dbReference type="SAM" id="MobiDB-lite"/>
    </source>
</evidence>
<feature type="domain" description="eCIS core" evidence="2">
    <location>
        <begin position="113"/>
        <end position="178"/>
    </location>
</feature>
<keyword evidence="4" id="KW-1185">Reference proteome</keyword>
<dbReference type="Proteomes" id="UP000005104">
    <property type="component" value="Chromosome"/>
</dbReference>
<dbReference type="RefSeq" id="WP_007778583.1">
    <property type="nucleotide sequence ID" value="NZ_CM001441.1"/>
</dbReference>
<evidence type="ECO:0000313" key="3">
    <source>
        <dbReference type="EMBL" id="EHQ87524.1"/>
    </source>
</evidence>
<feature type="region of interest" description="Disordered" evidence="1">
    <location>
        <begin position="1"/>
        <end position="33"/>
    </location>
</feature>
<evidence type="ECO:0000313" key="4">
    <source>
        <dbReference type="Proteomes" id="UP000005104"/>
    </source>
</evidence>
<evidence type="ECO:0000259" key="2">
    <source>
        <dbReference type="Pfam" id="PF13699"/>
    </source>
</evidence>
<dbReference type="EMBL" id="CM001441">
    <property type="protein sequence ID" value="EHQ87524.1"/>
    <property type="molecule type" value="Genomic_DNA"/>
</dbReference>